<protein>
    <submittedName>
        <fullName evidence="2">AzlD domain-containing protein</fullName>
    </submittedName>
</protein>
<dbReference type="Pfam" id="PF05437">
    <property type="entry name" value="AzlD"/>
    <property type="match status" value="1"/>
</dbReference>
<keyword evidence="1" id="KW-0812">Transmembrane</keyword>
<dbReference type="RefSeq" id="WP_114075082.1">
    <property type="nucleotide sequence ID" value="NZ_CP030918.1"/>
</dbReference>
<feature type="transmembrane region" description="Helical" evidence="1">
    <location>
        <begin position="12"/>
        <end position="35"/>
    </location>
</feature>
<evidence type="ECO:0000256" key="1">
    <source>
        <dbReference type="SAM" id="Phobius"/>
    </source>
</evidence>
<sequence>MTGTATASTAEIWLVIILLGAGTYFLRLSFLGPLGRRKLPEGLLRHLRYTPVAVLPALIAPGVIWPAATGGHADPARIFAALITVVTGIATRSTVAAICAGLVSLYLGLWLVG</sequence>
<keyword evidence="1" id="KW-1133">Transmembrane helix</keyword>
<feature type="transmembrane region" description="Helical" evidence="1">
    <location>
        <begin position="79"/>
        <end position="112"/>
    </location>
</feature>
<dbReference type="EMBL" id="CP030918">
    <property type="protein sequence ID" value="AXC48763.1"/>
    <property type="molecule type" value="Genomic_DNA"/>
</dbReference>
<name>A0A344PHA8_9RHOB</name>
<proteinExistence type="predicted"/>
<evidence type="ECO:0000313" key="2">
    <source>
        <dbReference type="EMBL" id="AXC48763.1"/>
    </source>
</evidence>
<keyword evidence="3" id="KW-1185">Reference proteome</keyword>
<keyword evidence="1" id="KW-0472">Membrane</keyword>
<dbReference type="OrthoDB" id="6119856at2"/>
<gene>
    <name evidence="2" type="ORF">DRW48_02805</name>
</gene>
<accession>A0A344PHA8</accession>
<organism evidence="2 3">
    <name type="scientific">Paracoccus suum</name>
    <dbReference type="NCBI Taxonomy" id="2259340"/>
    <lineage>
        <taxon>Bacteria</taxon>
        <taxon>Pseudomonadati</taxon>
        <taxon>Pseudomonadota</taxon>
        <taxon>Alphaproteobacteria</taxon>
        <taxon>Rhodobacterales</taxon>
        <taxon>Paracoccaceae</taxon>
        <taxon>Paracoccus</taxon>
    </lineage>
</organism>
<dbReference type="AlphaFoldDB" id="A0A344PHA8"/>
<dbReference type="Proteomes" id="UP000252023">
    <property type="component" value="Chromosome"/>
</dbReference>
<dbReference type="KEGG" id="pars:DRW48_02805"/>
<evidence type="ECO:0000313" key="3">
    <source>
        <dbReference type="Proteomes" id="UP000252023"/>
    </source>
</evidence>
<dbReference type="InterPro" id="IPR008407">
    <property type="entry name" value="Brnchd-chn_aa_trnsp_AzlD"/>
</dbReference>
<reference evidence="3" key="1">
    <citation type="submission" date="2018-07" db="EMBL/GenBank/DDBJ databases">
        <title>Genome sequencing of Paracoccus sp. SC2-6.</title>
        <authorList>
            <person name="Heo J."/>
            <person name="Kim S.-J."/>
            <person name="Kwon S.-W."/>
        </authorList>
    </citation>
    <scope>NUCLEOTIDE SEQUENCE [LARGE SCALE GENOMIC DNA]</scope>
    <source>
        <strain evidence="3">SC2-6</strain>
    </source>
</reference>
<feature type="transmembrane region" description="Helical" evidence="1">
    <location>
        <begin position="47"/>
        <end position="67"/>
    </location>
</feature>